<sequence>MLTSRARILLSALLRDLPDRHHILTLHTGHPVSTSVVLHTGGWDIEHPPVVERLSTVLSTGRSGAVVLRSFTTRISHTLTDGTEVPVKVVRGWRAADHTLTPLDEAEMFDAHCTDAASGEPVPPERGVEFAPAPAVDLSAFHTP</sequence>
<name>A0A1M6SWW5_9ACTN</name>
<proteinExistence type="predicted"/>
<organism evidence="1 2">
    <name type="scientific">Nocardiopsis flavescens</name>
    <dbReference type="NCBI Taxonomy" id="758803"/>
    <lineage>
        <taxon>Bacteria</taxon>
        <taxon>Bacillati</taxon>
        <taxon>Actinomycetota</taxon>
        <taxon>Actinomycetes</taxon>
        <taxon>Streptosporangiales</taxon>
        <taxon>Nocardiopsidaceae</taxon>
        <taxon>Nocardiopsis</taxon>
    </lineage>
</organism>
<dbReference type="RefSeq" id="WP_073382578.1">
    <property type="nucleotide sequence ID" value="NZ_FQZK01000021.1"/>
</dbReference>
<accession>A0A1M6SWW5</accession>
<reference evidence="1 2" key="1">
    <citation type="submission" date="2016-11" db="EMBL/GenBank/DDBJ databases">
        <authorList>
            <person name="Jaros S."/>
            <person name="Januszkiewicz K."/>
            <person name="Wedrychowicz H."/>
        </authorList>
    </citation>
    <scope>NUCLEOTIDE SEQUENCE [LARGE SCALE GENOMIC DNA]</scope>
    <source>
        <strain evidence="1 2">CGMCC 4.5723</strain>
    </source>
</reference>
<protein>
    <submittedName>
        <fullName evidence="1">Uncharacterized protein</fullName>
    </submittedName>
</protein>
<evidence type="ECO:0000313" key="1">
    <source>
        <dbReference type="EMBL" id="SHK49215.1"/>
    </source>
</evidence>
<evidence type="ECO:0000313" key="2">
    <source>
        <dbReference type="Proteomes" id="UP000184452"/>
    </source>
</evidence>
<gene>
    <name evidence="1" type="ORF">SAMN05421803_12159</name>
</gene>
<dbReference type="EMBL" id="FQZK01000021">
    <property type="protein sequence ID" value="SHK49215.1"/>
    <property type="molecule type" value="Genomic_DNA"/>
</dbReference>
<dbReference type="Proteomes" id="UP000184452">
    <property type="component" value="Unassembled WGS sequence"/>
</dbReference>
<keyword evidence="2" id="KW-1185">Reference proteome</keyword>
<dbReference type="AlphaFoldDB" id="A0A1M6SWW5"/>
<dbReference type="OrthoDB" id="3428054at2"/>